<keyword evidence="4 7" id="KW-0812">Transmembrane</keyword>
<accession>A0ABU9CN89</accession>
<dbReference type="InterPro" id="IPR003370">
    <property type="entry name" value="Chromate_transpt"/>
</dbReference>
<evidence type="ECO:0000256" key="6">
    <source>
        <dbReference type="ARBA" id="ARBA00023136"/>
    </source>
</evidence>
<keyword evidence="3" id="KW-1003">Cell membrane</keyword>
<feature type="transmembrane region" description="Helical" evidence="7">
    <location>
        <begin position="173"/>
        <end position="190"/>
    </location>
</feature>
<keyword evidence="6 7" id="KW-0472">Membrane</keyword>
<comment type="similarity">
    <text evidence="2">Belongs to the chromate ion transporter (CHR) (TC 2.A.51) family.</text>
</comment>
<comment type="caution">
    <text evidence="8">The sequence shown here is derived from an EMBL/GenBank/DDBJ whole genome shotgun (WGS) entry which is preliminary data.</text>
</comment>
<evidence type="ECO:0000256" key="5">
    <source>
        <dbReference type="ARBA" id="ARBA00022989"/>
    </source>
</evidence>
<reference evidence="8 9" key="1">
    <citation type="submission" date="2024-04" db="EMBL/GenBank/DDBJ databases">
        <title>Novel species of the genus Ideonella isolated from streams.</title>
        <authorList>
            <person name="Lu H."/>
        </authorList>
    </citation>
    <scope>NUCLEOTIDE SEQUENCE [LARGE SCALE GENOMIC DNA]</scope>
    <source>
        <strain evidence="8 9">DXS22W</strain>
    </source>
</reference>
<feature type="transmembrane region" description="Helical" evidence="7">
    <location>
        <begin position="113"/>
        <end position="137"/>
    </location>
</feature>
<keyword evidence="9" id="KW-1185">Reference proteome</keyword>
<evidence type="ECO:0000256" key="3">
    <source>
        <dbReference type="ARBA" id="ARBA00022475"/>
    </source>
</evidence>
<evidence type="ECO:0000256" key="4">
    <source>
        <dbReference type="ARBA" id="ARBA00022692"/>
    </source>
</evidence>
<dbReference type="Pfam" id="PF02417">
    <property type="entry name" value="Chromate_transp"/>
    <property type="match status" value="1"/>
</dbReference>
<protein>
    <submittedName>
        <fullName evidence="8">Chromate transporter</fullName>
    </submittedName>
</protein>
<feature type="transmembrane region" description="Helical" evidence="7">
    <location>
        <begin position="149"/>
        <end position="167"/>
    </location>
</feature>
<comment type="subcellular location">
    <subcellularLocation>
        <location evidence="1">Cell membrane</location>
        <topology evidence="1">Multi-pass membrane protein</topology>
    </subcellularLocation>
</comment>
<organism evidence="8 9">
    <name type="scientific">Pseudaquabacterium inlustre</name>
    <dbReference type="NCBI Taxonomy" id="2984192"/>
    <lineage>
        <taxon>Bacteria</taxon>
        <taxon>Pseudomonadati</taxon>
        <taxon>Pseudomonadota</taxon>
        <taxon>Betaproteobacteria</taxon>
        <taxon>Burkholderiales</taxon>
        <taxon>Sphaerotilaceae</taxon>
        <taxon>Pseudaquabacterium</taxon>
    </lineage>
</organism>
<sequence length="197" mass="20624">MAEHPEHSAPARPGSCTELFVAFTRLALQGFGGVLPVAHRELVERTRWLTPAEFAELLSAGQVLPGPNIVNVALIAGDRWFGWRGALSAAGGLLLIPALIVLAAGALHRHWQHLPWVAGALRGMGAVAAGLVVATGLKLARTLKTHPLGRWPALGLAGLTLALVGLWRWPLAGVVLGLGGASMALVAAVLRRREAGR</sequence>
<feature type="transmembrane region" description="Helical" evidence="7">
    <location>
        <begin position="86"/>
        <end position="107"/>
    </location>
</feature>
<evidence type="ECO:0000313" key="8">
    <source>
        <dbReference type="EMBL" id="MEK8052057.1"/>
    </source>
</evidence>
<dbReference type="RefSeq" id="WP_341411775.1">
    <property type="nucleotide sequence ID" value="NZ_JBBUTH010000009.1"/>
</dbReference>
<dbReference type="EMBL" id="JBBUTH010000009">
    <property type="protein sequence ID" value="MEK8052057.1"/>
    <property type="molecule type" value="Genomic_DNA"/>
</dbReference>
<name>A0ABU9CN89_9BURK</name>
<keyword evidence="5 7" id="KW-1133">Transmembrane helix</keyword>
<gene>
    <name evidence="8" type="ORF">AACH10_17530</name>
</gene>
<proteinExistence type="inferred from homology"/>
<dbReference type="Proteomes" id="UP001365405">
    <property type="component" value="Unassembled WGS sequence"/>
</dbReference>
<evidence type="ECO:0000256" key="1">
    <source>
        <dbReference type="ARBA" id="ARBA00004651"/>
    </source>
</evidence>
<evidence type="ECO:0000313" key="9">
    <source>
        <dbReference type="Proteomes" id="UP001365405"/>
    </source>
</evidence>
<dbReference type="PANTHER" id="PTHR43663:SF1">
    <property type="entry name" value="CHROMATE TRANSPORTER"/>
    <property type="match status" value="1"/>
</dbReference>
<evidence type="ECO:0000256" key="2">
    <source>
        <dbReference type="ARBA" id="ARBA00005262"/>
    </source>
</evidence>
<dbReference type="InterPro" id="IPR052518">
    <property type="entry name" value="CHR_Transporter"/>
</dbReference>
<dbReference type="PANTHER" id="PTHR43663">
    <property type="entry name" value="CHROMATE TRANSPORT PROTEIN-RELATED"/>
    <property type="match status" value="1"/>
</dbReference>
<evidence type="ECO:0000256" key="7">
    <source>
        <dbReference type="SAM" id="Phobius"/>
    </source>
</evidence>